<evidence type="ECO:0000259" key="2">
    <source>
        <dbReference type="Pfam" id="PF08124"/>
    </source>
</evidence>
<dbReference type="AlphaFoldDB" id="A0A8S4P212"/>
<accession>A0A8S4P212</accession>
<keyword evidence="1" id="KW-1133">Transmembrane helix</keyword>
<evidence type="ECO:0000313" key="4">
    <source>
        <dbReference type="Proteomes" id="UP000749559"/>
    </source>
</evidence>
<dbReference type="Pfam" id="PF08124">
    <property type="entry name" value="Lyase_8_N"/>
    <property type="match status" value="1"/>
</dbReference>
<feature type="non-terminal residue" evidence="3">
    <location>
        <position position="180"/>
    </location>
</feature>
<dbReference type="Proteomes" id="UP000749559">
    <property type="component" value="Unassembled WGS sequence"/>
</dbReference>
<keyword evidence="4" id="KW-1185">Reference proteome</keyword>
<protein>
    <recommendedName>
        <fullName evidence="2">Polysaccharide lyase 8 N-terminal alpha-helical domain-containing protein</fullName>
    </recommendedName>
</protein>
<dbReference type="InterPro" id="IPR008929">
    <property type="entry name" value="Chondroitin_lyas"/>
</dbReference>
<dbReference type="EMBL" id="CAIIXF020000006">
    <property type="protein sequence ID" value="CAH1786919.1"/>
    <property type="molecule type" value="Genomic_DNA"/>
</dbReference>
<name>A0A8S4P212_OWEFU</name>
<feature type="domain" description="Polysaccharide lyase 8 N-terminal alpha-helical" evidence="2">
    <location>
        <begin position="103"/>
        <end position="180"/>
    </location>
</feature>
<keyword evidence="1" id="KW-0472">Membrane</keyword>
<proteinExistence type="predicted"/>
<evidence type="ECO:0000313" key="3">
    <source>
        <dbReference type="EMBL" id="CAH1786919.1"/>
    </source>
</evidence>
<sequence length="180" mass="20700">MTEHFIAAVFVGGAMVGTTIATLVVFFGLSAPSGPFRQREETPNMKPLLTSNDIRLDGAGVYSADYSALYERYFALAMPKNPAQERYIIRKAKYAIRLIHYSSGSFRDLKYFDNRNDGSRAFIQHGYRLAHMTEAFHLHKPGNRYYNNPEVKHKIILGFEYIIDKAPSNRDWNWWGRQIG</sequence>
<gene>
    <name evidence="3" type="ORF">OFUS_LOCUS12720</name>
</gene>
<reference evidence="3" key="1">
    <citation type="submission" date="2022-03" db="EMBL/GenBank/DDBJ databases">
        <authorList>
            <person name="Martin C."/>
        </authorList>
    </citation>
    <scope>NUCLEOTIDE SEQUENCE</scope>
</reference>
<comment type="caution">
    <text evidence="3">The sequence shown here is derived from an EMBL/GenBank/DDBJ whole genome shotgun (WGS) entry which is preliminary data.</text>
</comment>
<keyword evidence="1" id="KW-0812">Transmembrane</keyword>
<feature type="transmembrane region" description="Helical" evidence="1">
    <location>
        <begin position="6"/>
        <end position="29"/>
    </location>
</feature>
<dbReference type="InterPro" id="IPR012970">
    <property type="entry name" value="Lyase_8_alpha_N"/>
</dbReference>
<dbReference type="Gene3D" id="1.50.10.100">
    <property type="entry name" value="Chondroitin AC/alginate lyase"/>
    <property type="match status" value="1"/>
</dbReference>
<dbReference type="SUPFAM" id="SSF48230">
    <property type="entry name" value="Chondroitin AC/alginate lyase"/>
    <property type="match status" value="1"/>
</dbReference>
<organism evidence="3 4">
    <name type="scientific">Owenia fusiformis</name>
    <name type="common">Polychaete worm</name>
    <dbReference type="NCBI Taxonomy" id="6347"/>
    <lineage>
        <taxon>Eukaryota</taxon>
        <taxon>Metazoa</taxon>
        <taxon>Spiralia</taxon>
        <taxon>Lophotrochozoa</taxon>
        <taxon>Annelida</taxon>
        <taxon>Polychaeta</taxon>
        <taxon>Sedentaria</taxon>
        <taxon>Canalipalpata</taxon>
        <taxon>Sabellida</taxon>
        <taxon>Oweniida</taxon>
        <taxon>Oweniidae</taxon>
        <taxon>Owenia</taxon>
    </lineage>
</organism>
<evidence type="ECO:0000256" key="1">
    <source>
        <dbReference type="SAM" id="Phobius"/>
    </source>
</evidence>